<dbReference type="Proteomes" id="UP000533953">
    <property type="component" value="Unassembled WGS sequence"/>
</dbReference>
<dbReference type="EMBL" id="JAASTX010000030">
    <property type="protein sequence ID" value="MBC1493286.1"/>
    <property type="molecule type" value="Genomic_DNA"/>
</dbReference>
<dbReference type="GO" id="GO:0030246">
    <property type="term" value="F:carbohydrate binding"/>
    <property type="evidence" value="ECO:0007669"/>
    <property type="project" value="InterPro"/>
</dbReference>
<dbReference type="SMART" id="SM00495">
    <property type="entry name" value="ChtBD3"/>
    <property type="match status" value="1"/>
</dbReference>
<evidence type="ECO:0000313" key="5">
    <source>
        <dbReference type="Proteomes" id="UP000533953"/>
    </source>
</evidence>
<feature type="domain" description="Chitin-binding type-3" evidence="3">
    <location>
        <begin position="7"/>
        <end position="49"/>
    </location>
</feature>
<gene>
    <name evidence="4" type="ORF">HCI99_15810</name>
</gene>
<evidence type="ECO:0000313" key="4">
    <source>
        <dbReference type="EMBL" id="MBC1493286.1"/>
    </source>
</evidence>
<dbReference type="GO" id="GO:0004553">
    <property type="term" value="F:hydrolase activity, hydrolyzing O-glycosyl compounds"/>
    <property type="evidence" value="ECO:0007669"/>
    <property type="project" value="InterPro"/>
</dbReference>
<dbReference type="Gene3D" id="2.10.10.20">
    <property type="entry name" value="Carbohydrate-binding module superfamily 5/12"/>
    <property type="match status" value="1"/>
</dbReference>
<dbReference type="GO" id="GO:0005576">
    <property type="term" value="C:extracellular region"/>
    <property type="evidence" value="ECO:0007669"/>
    <property type="project" value="InterPro"/>
</dbReference>
<evidence type="ECO:0000259" key="3">
    <source>
        <dbReference type="SMART" id="SM00495"/>
    </source>
</evidence>
<dbReference type="AlphaFoldDB" id="A0A7X0XGH5"/>
<keyword evidence="2" id="KW-0119">Carbohydrate metabolism</keyword>
<dbReference type="RefSeq" id="WP_260443572.1">
    <property type="nucleotide sequence ID" value="NZ_JAASTX010000030.1"/>
</dbReference>
<dbReference type="SUPFAM" id="SSF51055">
    <property type="entry name" value="Carbohydrate binding domain"/>
    <property type="match status" value="1"/>
</dbReference>
<organism evidence="4 5">
    <name type="scientific">Listeria booriae</name>
    <dbReference type="NCBI Taxonomy" id="1552123"/>
    <lineage>
        <taxon>Bacteria</taxon>
        <taxon>Bacillati</taxon>
        <taxon>Bacillota</taxon>
        <taxon>Bacilli</taxon>
        <taxon>Bacillales</taxon>
        <taxon>Listeriaceae</taxon>
        <taxon>Listeria</taxon>
    </lineage>
</organism>
<dbReference type="InterPro" id="IPR036573">
    <property type="entry name" value="CBM_sf_5/12"/>
</dbReference>
<dbReference type="Pfam" id="PF02839">
    <property type="entry name" value="CBM_5_12"/>
    <property type="match status" value="1"/>
</dbReference>
<dbReference type="InterPro" id="IPR003610">
    <property type="entry name" value="CBM5/12"/>
</dbReference>
<comment type="caution">
    <text evidence="4">The sequence shown here is derived from an EMBL/GenBank/DDBJ whole genome shotgun (WGS) entry which is preliminary data.</text>
</comment>
<reference evidence="4 5" key="1">
    <citation type="submission" date="2020-03" db="EMBL/GenBank/DDBJ databases">
        <title>Soil Listeria distribution.</title>
        <authorList>
            <person name="Liao J."/>
            <person name="Wiedmann M."/>
        </authorList>
    </citation>
    <scope>NUCLEOTIDE SEQUENCE [LARGE SCALE GENOMIC DNA]</scope>
    <source>
        <strain evidence="4 5">FSL L7-1547</strain>
    </source>
</reference>
<protein>
    <submittedName>
        <fullName evidence="4">Chitin-binding protein</fullName>
    </submittedName>
</protein>
<keyword evidence="2" id="KW-0624">Polysaccharide degradation</keyword>
<dbReference type="CDD" id="cd12215">
    <property type="entry name" value="ChiC_BD"/>
    <property type="match status" value="1"/>
</dbReference>
<name>A0A7X0XGH5_9LIST</name>
<accession>A0A7X0XGH5</accession>
<evidence type="ECO:0000256" key="2">
    <source>
        <dbReference type="ARBA" id="ARBA00023326"/>
    </source>
</evidence>
<feature type="non-terminal residue" evidence="4">
    <location>
        <position position="1"/>
    </location>
</feature>
<keyword evidence="1" id="KW-0378">Hydrolase</keyword>
<sequence>EQIGGGIADWNSTKAYNGGDKVTYNGKTYQAKWWIRGERPDTSIVWVLVK</sequence>
<evidence type="ECO:0000256" key="1">
    <source>
        <dbReference type="ARBA" id="ARBA00022801"/>
    </source>
</evidence>
<dbReference type="GO" id="GO:0000272">
    <property type="term" value="P:polysaccharide catabolic process"/>
    <property type="evidence" value="ECO:0007669"/>
    <property type="project" value="UniProtKB-KW"/>
</dbReference>
<proteinExistence type="predicted"/>